<dbReference type="InterPro" id="IPR036236">
    <property type="entry name" value="Znf_C2H2_sf"/>
</dbReference>
<organism evidence="10 11">
    <name type="scientific">Brassicogethes aeneus</name>
    <name type="common">Rape pollen beetle</name>
    <name type="synonym">Meligethes aeneus</name>
    <dbReference type="NCBI Taxonomy" id="1431903"/>
    <lineage>
        <taxon>Eukaryota</taxon>
        <taxon>Metazoa</taxon>
        <taxon>Ecdysozoa</taxon>
        <taxon>Arthropoda</taxon>
        <taxon>Hexapoda</taxon>
        <taxon>Insecta</taxon>
        <taxon>Pterygota</taxon>
        <taxon>Neoptera</taxon>
        <taxon>Endopterygota</taxon>
        <taxon>Coleoptera</taxon>
        <taxon>Polyphaga</taxon>
        <taxon>Cucujiformia</taxon>
        <taxon>Nitidulidae</taxon>
        <taxon>Meligethinae</taxon>
        <taxon>Brassicogethes</taxon>
    </lineage>
</organism>
<gene>
    <name evidence="10" type="ORF">MELIAE_LOCUS10370</name>
</gene>
<dbReference type="GO" id="GO:0005634">
    <property type="term" value="C:nucleus"/>
    <property type="evidence" value="ECO:0007669"/>
    <property type="project" value="UniProtKB-SubCell"/>
</dbReference>
<evidence type="ECO:0000256" key="6">
    <source>
        <dbReference type="ARBA" id="ARBA00023242"/>
    </source>
</evidence>
<keyword evidence="2" id="KW-0479">Metal-binding</keyword>
<evidence type="ECO:0000313" key="10">
    <source>
        <dbReference type="EMBL" id="CAH0560643.1"/>
    </source>
</evidence>
<dbReference type="Pfam" id="PF05699">
    <property type="entry name" value="Dimer_Tnp_hAT"/>
    <property type="match status" value="1"/>
</dbReference>
<reference evidence="10" key="1">
    <citation type="submission" date="2021-12" db="EMBL/GenBank/DDBJ databases">
        <authorList>
            <person name="King R."/>
        </authorList>
    </citation>
    <scope>NUCLEOTIDE SEQUENCE</scope>
</reference>
<dbReference type="EMBL" id="OV121138">
    <property type="protein sequence ID" value="CAH0560643.1"/>
    <property type="molecule type" value="Genomic_DNA"/>
</dbReference>
<keyword evidence="5" id="KW-0238">DNA-binding</keyword>
<name>A0A9P0B9I2_BRAAE</name>
<accession>A0A9P0B9I2</accession>
<dbReference type="OrthoDB" id="6611207at2759"/>
<proteinExistence type="predicted"/>
<dbReference type="InterPro" id="IPR008906">
    <property type="entry name" value="HATC_C_dom"/>
</dbReference>
<dbReference type="SMART" id="SM00597">
    <property type="entry name" value="ZnF_TTF"/>
    <property type="match status" value="1"/>
</dbReference>
<dbReference type="Pfam" id="PF02892">
    <property type="entry name" value="zf-BED"/>
    <property type="match status" value="1"/>
</dbReference>
<sequence>MAIKNHLNIRIKEKAVRKFINKLKCKTHYPRESSRMYLSLDLYIKKLYKIYCEPPSKDKEVNASTSNISDTIELQEHQHADDNGNVVVSDLLEIDKETSQQSKAPPFPCDLADWPQNISSKFQEYFLKNRPEQNIDKISGCLKQLDGKKSRCLQSSTFYKFKENGEKALREWLVYSPKSGCVYCYVCKLFSKKDLKLTADGYTDLKKHERSSEHITSISKMINRSRIEGRIDAEIEKSYLQEQNYWKNVLARWNFLVSFTRFWPEYGNIGSGHINFFSSTICNEFIHLLANEVKNNIITELQVAKYFSIIVDSTTDISHIDQLTVIIRYVLPNGHPVERFLGFVEIISHTAESLSNVLQTKLSDLNININYCRGQSYDNASNMSGKYNGLQAKIKEKTNNAHFVPCSSHSLNLVGNSAAESCLQASGYFENKICDTRWSARADAIKSIALGFSEIKDALVELNEDTNQKNSTRTEAGDLLNKMNTFEFALMTSIWKKILDRINSTSKSLQNNQANLTATCTLYSGLIEFVESFREQFDEIEEESKKIQPNNNACKDEISRVCKRNKFFDEGPAQDITLSGAENFKINSFFPICDKLIFELKMRIQAYDCVNEIFGVFFVEPSNERFNVNLVDEIIQFKALCKSNDISSKDPQEMLKFLIDNNILSTFSNVEVLFRIYLTIPISNASGERSFSTLKRVKTYLRNSLNEKNVSSLAILNVESDILEKLEINGIIDKFSEMKIHADISTVDSGIKRTANTTLYVPHKIKANERDSVWFYFLTEKDISTIHYSGQTAKCRRCQAILKTKRGSTKGLITHLKVHKIDLLDKRLNESPDGQSAGTSKMIEVVGLVRLKNSLTATAILEYLQKRLLAFQLNLSKDIVAVTTDGASTMVKVGKLITLMQQLCFAHGIQLAVIDVLYKKDGPVPPPTSTTYFKEDPNFSDSGAEIEYEDCEETGNMDMNYRIEVSENNDFLEMSNDHDLYILISRVSKTIRMFRKSPTKNYLLQKQIRNDHGKELKLIIDCKTRWSSMLDMLDRFNFLKNSIKKTLIDLNMLPILEWQTIKSVVKVLQPIKLIVEALCRCDIDLYKADVALKFMLKELSKIKIPLSTDLQDSLRKRIKQRRTIYSDIVSFLTNTDSLNSEPDCFKTSNISLIKSELEKLLIRLDNKDASERETSNDSDEDQISIAEILRRAENEPLKVKLQKALQQCSEPMQKETKNSNKPLPDIVTKEINLFANGGTQSSKGL</sequence>
<protein>
    <recommendedName>
        <fullName evidence="9">BED-type domain-containing protein</fullName>
    </recommendedName>
</protein>
<dbReference type="PANTHER" id="PTHR45749">
    <property type="match status" value="1"/>
</dbReference>
<evidence type="ECO:0000313" key="11">
    <source>
        <dbReference type="Proteomes" id="UP001154078"/>
    </source>
</evidence>
<evidence type="ECO:0000256" key="8">
    <source>
        <dbReference type="SAM" id="MobiDB-lite"/>
    </source>
</evidence>
<dbReference type="InterPro" id="IPR006580">
    <property type="entry name" value="Znf_TTF"/>
</dbReference>
<keyword evidence="3 7" id="KW-0863">Zinc-finger</keyword>
<dbReference type="GO" id="GO:0008270">
    <property type="term" value="F:zinc ion binding"/>
    <property type="evidence" value="ECO:0007669"/>
    <property type="project" value="UniProtKB-KW"/>
</dbReference>
<evidence type="ECO:0000256" key="1">
    <source>
        <dbReference type="ARBA" id="ARBA00004123"/>
    </source>
</evidence>
<dbReference type="InterPro" id="IPR003656">
    <property type="entry name" value="Znf_BED"/>
</dbReference>
<dbReference type="SUPFAM" id="SSF53098">
    <property type="entry name" value="Ribonuclease H-like"/>
    <property type="match status" value="2"/>
</dbReference>
<feature type="domain" description="BED-type" evidence="9">
    <location>
        <begin position="768"/>
        <end position="826"/>
    </location>
</feature>
<evidence type="ECO:0000259" key="9">
    <source>
        <dbReference type="PROSITE" id="PS50808"/>
    </source>
</evidence>
<comment type="subcellular location">
    <subcellularLocation>
        <location evidence="1">Nucleus</location>
    </subcellularLocation>
</comment>
<evidence type="ECO:0000256" key="3">
    <source>
        <dbReference type="ARBA" id="ARBA00022771"/>
    </source>
</evidence>
<evidence type="ECO:0000256" key="2">
    <source>
        <dbReference type="ARBA" id="ARBA00022723"/>
    </source>
</evidence>
<keyword evidence="6" id="KW-0539">Nucleus</keyword>
<dbReference type="InterPro" id="IPR025398">
    <property type="entry name" value="DUF4371"/>
</dbReference>
<dbReference type="PANTHER" id="PTHR45749:SF23">
    <property type="entry name" value="ZINC FINGER MYM-TYPE PROTEIN 1-LIKE"/>
    <property type="match status" value="1"/>
</dbReference>
<dbReference type="Proteomes" id="UP001154078">
    <property type="component" value="Chromosome 7"/>
</dbReference>
<evidence type="ECO:0000256" key="4">
    <source>
        <dbReference type="ARBA" id="ARBA00022833"/>
    </source>
</evidence>
<evidence type="ECO:0000256" key="5">
    <source>
        <dbReference type="ARBA" id="ARBA00023125"/>
    </source>
</evidence>
<feature type="region of interest" description="Disordered" evidence="8">
    <location>
        <begin position="1206"/>
        <end position="1225"/>
    </location>
</feature>
<dbReference type="GO" id="GO:0003677">
    <property type="term" value="F:DNA binding"/>
    <property type="evidence" value="ECO:0007669"/>
    <property type="project" value="UniProtKB-KW"/>
</dbReference>
<evidence type="ECO:0000256" key="7">
    <source>
        <dbReference type="PROSITE-ProRule" id="PRU00027"/>
    </source>
</evidence>
<dbReference type="AlphaFoldDB" id="A0A9P0B9I2"/>
<keyword evidence="11" id="KW-1185">Reference proteome</keyword>
<dbReference type="InterPro" id="IPR012337">
    <property type="entry name" value="RNaseH-like_sf"/>
</dbReference>
<dbReference type="SUPFAM" id="SSF57667">
    <property type="entry name" value="beta-beta-alpha zinc fingers"/>
    <property type="match status" value="1"/>
</dbReference>
<dbReference type="Pfam" id="PF14291">
    <property type="entry name" value="DUF4371"/>
    <property type="match status" value="1"/>
</dbReference>
<dbReference type="GO" id="GO:0046983">
    <property type="term" value="F:protein dimerization activity"/>
    <property type="evidence" value="ECO:0007669"/>
    <property type="project" value="InterPro"/>
</dbReference>
<keyword evidence="4" id="KW-0862">Zinc</keyword>
<dbReference type="PROSITE" id="PS50808">
    <property type="entry name" value="ZF_BED"/>
    <property type="match status" value="1"/>
</dbReference>